<dbReference type="GO" id="GO:0042274">
    <property type="term" value="P:ribosomal small subunit biogenesis"/>
    <property type="evidence" value="ECO:0007669"/>
    <property type="project" value="InterPro"/>
</dbReference>
<feature type="region of interest" description="Disordered" evidence="1">
    <location>
        <begin position="287"/>
        <end position="318"/>
    </location>
</feature>
<proteinExistence type="inferred from homology"/>
<gene>
    <name evidence="3" type="ORF">RMAR1173_LOCUS20723</name>
</gene>
<feature type="compositionally biased region" description="Basic residues" evidence="1">
    <location>
        <begin position="302"/>
        <end position="318"/>
    </location>
</feature>
<dbReference type="EMBL" id="HBHJ01031358">
    <property type="protein sequence ID" value="CAD9709730.1"/>
    <property type="molecule type" value="Transcribed_RNA"/>
</dbReference>
<organism evidence="3">
    <name type="scientific">Rhizochromulina marina</name>
    <dbReference type="NCBI Taxonomy" id="1034831"/>
    <lineage>
        <taxon>Eukaryota</taxon>
        <taxon>Sar</taxon>
        <taxon>Stramenopiles</taxon>
        <taxon>Ochrophyta</taxon>
        <taxon>Dictyochophyceae</taxon>
        <taxon>Rhizochromulinales</taxon>
        <taxon>Rhizochromulina</taxon>
    </lineage>
</organism>
<name>A0A7S2SW06_9STRA</name>
<protein>
    <submittedName>
        <fullName evidence="3">Uncharacterized protein</fullName>
    </submittedName>
</protein>
<sequence length="318" mass="35911">MGVTGCHGVVAGAWLLAWSVMCWSPSKALPLHTRATAPALRAPLSRRRGDALYALNYSQVESIVNDYFSDKRDKLSWEELTKRVIDFENDGSSVSIPEIDMEVLEKEMQERYKLDFANPEKVYGIMNGLDDPRDVFWRLKAEELVRGAVRPLAGVRIYDVCWNIATLQVLLEQETDEGGAVDLKVVETAHRAILDALEAHDEELQILTRHELEVSSKGAKNILDSEREFEAFKGFDVVVKTLAPDGIDKREPLYGKLVGRDVHETTINIRGRPVRIPNHLVEEVRLPEANEEPVENLPPKNSKAKRKPNPKTVKKRGE</sequence>
<accession>A0A7S2SW06</accession>
<reference evidence="3" key="1">
    <citation type="submission" date="2021-01" db="EMBL/GenBank/DDBJ databases">
        <authorList>
            <person name="Corre E."/>
            <person name="Pelletier E."/>
            <person name="Niang G."/>
            <person name="Scheremetjew M."/>
            <person name="Finn R."/>
            <person name="Kale V."/>
            <person name="Holt S."/>
            <person name="Cochrane G."/>
            <person name="Meng A."/>
            <person name="Brown T."/>
            <person name="Cohen L."/>
        </authorList>
    </citation>
    <scope>NUCLEOTIDE SEQUENCE</scope>
    <source>
        <strain evidence="3">CCMP1243</strain>
    </source>
</reference>
<dbReference type="InterPro" id="IPR036847">
    <property type="entry name" value="RimP_C_sf"/>
</dbReference>
<dbReference type="HAMAP" id="MF_01077">
    <property type="entry name" value="RimP"/>
    <property type="match status" value="1"/>
</dbReference>
<evidence type="ECO:0000256" key="1">
    <source>
        <dbReference type="SAM" id="MobiDB-lite"/>
    </source>
</evidence>
<feature type="signal peptide" evidence="2">
    <location>
        <begin position="1"/>
        <end position="28"/>
    </location>
</feature>
<dbReference type="InterPro" id="IPR003728">
    <property type="entry name" value="Ribosome_maturation_RimP"/>
</dbReference>
<evidence type="ECO:0000256" key="2">
    <source>
        <dbReference type="SAM" id="SignalP"/>
    </source>
</evidence>
<dbReference type="SUPFAM" id="SSF74942">
    <property type="entry name" value="YhbC-like, C-terminal domain"/>
    <property type="match status" value="1"/>
</dbReference>
<dbReference type="AlphaFoldDB" id="A0A7S2SW06"/>
<feature type="chain" id="PRO_5030835094" evidence="2">
    <location>
        <begin position="29"/>
        <end position="318"/>
    </location>
</feature>
<evidence type="ECO:0000313" key="3">
    <source>
        <dbReference type="EMBL" id="CAD9709730.1"/>
    </source>
</evidence>
<keyword evidence="2" id="KW-0732">Signal</keyword>